<accession>Q5NBD9</accession>
<dbReference type="Proteomes" id="UP000817658">
    <property type="component" value="Chromosome 1"/>
</dbReference>
<organism evidence="1">
    <name type="scientific">Oryza sativa subsp. japonica</name>
    <name type="common">Rice</name>
    <dbReference type="NCBI Taxonomy" id="39947"/>
    <lineage>
        <taxon>Eukaryota</taxon>
        <taxon>Viridiplantae</taxon>
        <taxon>Streptophyta</taxon>
        <taxon>Embryophyta</taxon>
        <taxon>Tracheophyta</taxon>
        <taxon>Spermatophyta</taxon>
        <taxon>Magnoliopsida</taxon>
        <taxon>Liliopsida</taxon>
        <taxon>Poales</taxon>
        <taxon>Poaceae</taxon>
        <taxon>BOP clade</taxon>
        <taxon>Oryzoideae</taxon>
        <taxon>Oryzeae</taxon>
        <taxon>Oryzinae</taxon>
        <taxon>Oryza</taxon>
        <taxon>Oryza sativa</taxon>
    </lineage>
</organism>
<dbReference type="EMBL" id="AP001278">
    <property type="protein sequence ID" value="BAD81217.1"/>
    <property type="molecule type" value="Genomic_DNA"/>
</dbReference>
<protein>
    <submittedName>
        <fullName evidence="1">Uncharacterized protein</fullName>
    </submittedName>
</protein>
<name>Q5NBD9_ORYSJ</name>
<gene>
    <name evidence="1" type="primary">P0434D08.15</name>
</gene>
<proteinExistence type="predicted"/>
<dbReference type="AlphaFoldDB" id="Q5NBD9"/>
<evidence type="ECO:0000313" key="1">
    <source>
        <dbReference type="EMBL" id="BAD81217.1"/>
    </source>
</evidence>
<reference evidence="1" key="1">
    <citation type="journal article" date="2002" name="Nature">
        <title>The genome sequence and structure of rice chromosome 1.</title>
        <authorList>
            <person name="Sasaki T."/>
            <person name="Matsumoto T."/>
            <person name="Yamamoto K."/>
            <person name="Sakata K."/>
            <person name="Baba T."/>
            <person name="Katayose Y."/>
            <person name="Wu J."/>
            <person name="Niimura Y."/>
            <person name="Cheng Z."/>
            <person name="Nagamura Y."/>
            <person name="Antonio B.A."/>
            <person name="Kanamori H."/>
            <person name="Hosokawa S."/>
            <person name="Masukawa M."/>
            <person name="Arikawa K."/>
            <person name="Chiden Y."/>
            <person name="Hayashi M."/>
            <person name="Okamoto M."/>
            <person name="Ando T."/>
            <person name="Aoki H."/>
            <person name="Arita K."/>
            <person name="Hamada M."/>
            <person name="Harada C."/>
            <person name="Hijishita S."/>
            <person name="Honda M."/>
            <person name="Ichikawa Y."/>
            <person name="Idonuma A."/>
            <person name="Iijima M."/>
            <person name="Ikeda M."/>
            <person name="Ikeno M."/>
            <person name="Itoh S."/>
            <person name="Itoh T."/>
            <person name="Itoh Y."/>
            <person name="Itoh Y."/>
            <person name="Iwabuchi A."/>
            <person name="Kamiya K."/>
            <person name="Karasawa W."/>
            <person name="Katagiri S."/>
            <person name="Kikuta A."/>
            <person name="Kobayashi N."/>
            <person name="Kono I."/>
            <person name="Machita K."/>
            <person name="Maehara T."/>
            <person name="Mizuno H."/>
            <person name="Mizubayashi T."/>
            <person name="Mukai Y."/>
            <person name="Nagasaki H."/>
            <person name="Nakashima M."/>
            <person name="Nakama Y."/>
            <person name="Nakamichi Y."/>
            <person name="Nakamura M."/>
            <person name="Namiki N."/>
            <person name="Negishi M."/>
            <person name="Ohta I."/>
            <person name="Ono N."/>
            <person name="Saji S."/>
            <person name="Sakai K."/>
            <person name="Shibata M."/>
            <person name="Shimokawa T."/>
            <person name="Shomura A."/>
            <person name="Song J."/>
            <person name="Takazaki Y."/>
            <person name="Terasawa K."/>
            <person name="Tsuji K."/>
            <person name="Waki K."/>
            <person name="Yamagata H."/>
            <person name="Yamane H."/>
            <person name="Yoshiki S."/>
            <person name="Yoshihara R."/>
            <person name="Yukawa K."/>
            <person name="Zhong H."/>
            <person name="Iwama H."/>
            <person name="Endo T."/>
            <person name="Ito H."/>
            <person name="Hahn J.H."/>
            <person name="Kim H.I."/>
            <person name="Eun M.Y."/>
            <person name="Yano M."/>
            <person name="Jiang J."/>
            <person name="Gojobori T."/>
        </authorList>
    </citation>
    <scope>NUCLEOTIDE SEQUENCE [LARGE SCALE GENOMIC DNA]</scope>
</reference>
<sequence length="71" mass="7430">MEPIPLGQAQRRQGQRYGLIEKIGSLGWPRAHGMLLEGSIVGSGPRTGGMLLEGSIVGSDPRAGSAQFKGI</sequence>